<keyword evidence="14" id="KW-1185">Reference proteome</keyword>
<sequence>MTVQPDVNLITTAGLVVYWVTFGILIFSATGIAILTWMRPYHDRKHGYMILAVCLLASGAYYAMAAQGGSVNIGRPSSRPASMAISAVSTTTAGTTAGTTFRYRSIYFARYIDWFFTTPLLLLDLMIIAAVPVAVVTWVIVADIFMILTGLFGAMSSHSPRWGFFGVSCFFEILIGYALLVPGMKYAFLRGKAIGSFYAGLAILLFITWWGYPIVWGFAEGANYISVDAEAAAYAGLDIVAKAIFGWILTLGHFIITRTEDAERKEGKYLPSLMAAPCNAPLYAVFTSGPGYPGGYQPTQTRETEMTPPPAPQPTTPPPQIPNSAPHAPPSSMTVNPVADYNDTAVSSVASPGRLGHVNPDLPIPVAGRGVAGTHGVHGIHTLGNGAAPI</sequence>
<dbReference type="SUPFAM" id="SSF81321">
    <property type="entry name" value="Family A G protein-coupled receptor-like"/>
    <property type="match status" value="1"/>
</dbReference>
<evidence type="ECO:0000313" key="13">
    <source>
        <dbReference type="EMBL" id="KAK9866137.1"/>
    </source>
</evidence>
<dbReference type="Pfam" id="PF01036">
    <property type="entry name" value="Bac_rhodopsin"/>
    <property type="match status" value="1"/>
</dbReference>
<dbReference type="PROSITE" id="PS00327">
    <property type="entry name" value="BACTERIAL_OPSIN_RET"/>
    <property type="match status" value="1"/>
</dbReference>
<dbReference type="GO" id="GO:0005886">
    <property type="term" value="C:plasma membrane"/>
    <property type="evidence" value="ECO:0007669"/>
    <property type="project" value="TreeGrafter"/>
</dbReference>
<feature type="transmembrane region" description="Helical" evidence="12">
    <location>
        <begin position="47"/>
        <end position="64"/>
    </location>
</feature>
<dbReference type="GO" id="GO:0007602">
    <property type="term" value="P:phototransduction"/>
    <property type="evidence" value="ECO:0007669"/>
    <property type="project" value="UniProtKB-KW"/>
</dbReference>
<dbReference type="PANTHER" id="PTHR28286">
    <property type="match status" value="1"/>
</dbReference>
<keyword evidence="3" id="KW-0600">Photoreceptor protein</keyword>
<evidence type="ECO:0008006" key="15">
    <source>
        <dbReference type="Google" id="ProtNLM"/>
    </source>
</evidence>
<dbReference type="PROSITE" id="PS00950">
    <property type="entry name" value="BACTERIAL_OPSIN_1"/>
    <property type="match status" value="1"/>
</dbReference>
<keyword evidence="6" id="KW-0681">Retinal protein</keyword>
<evidence type="ECO:0000256" key="3">
    <source>
        <dbReference type="ARBA" id="ARBA00022543"/>
    </source>
</evidence>
<keyword evidence="5 12" id="KW-0812">Transmembrane</keyword>
<feature type="transmembrane region" description="Helical" evidence="12">
    <location>
        <begin position="232"/>
        <end position="256"/>
    </location>
</feature>
<evidence type="ECO:0000256" key="9">
    <source>
        <dbReference type="ARBA" id="ARBA00023136"/>
    </source>
</evidence>
<keyword evidence="9 12" id="KW-0472">Membrane</keyword>
<gene>
    <name evidence="13" type="ORF">WJX84_001659</name>
</gene>
<dbReference type="SMART" id="SM01021">
    <property type="entry name" value="Bac_rhodopsin"/>
    <property type="match status" value="1"/>
</dbReference>
<dbReference type="InterPro" id="IPR001425">
    <property type="entry name" value="Arc/bac/fun_rhodopsins"/>
</dbReference>
<feature type="transmembrane region" description="Helical" evidence="12">
    <location>
        <begin position="115"/>
        <end position="142"/>
    </location>
</feature>
<dbReference type="Gene3D" id="1.20.1070.10">
    <property type="entry name" value="Rhodopsin 7-helix transmembrane proteins"/>
    <property type="match status" value="1"/>
</dbReference>
<dbReference type="InterPro" id="IPR018229">
    <property type="entry name" value="Rhodopsin_retinal_BS"/>
</dbReference>
<keyword evidence="7 12" id="KW-1133">Transmembrane helix</keyword>
<comment type="caution">
    <text evidence="13">The sequence shown here is derived from an EMBL/GenBank/DDBJ whole genome shotgun (WGS) entry which is preliminary data.</text>
</comment>
<evidence type="ECO:0000256" key="6">
    <source>
        <dbReference type="ARBA" id="ARBA00022925"/>
    </source>
</evidence>
<evidence type="ECO:0000256" key="1">
    <source>
        <dbReference type="ARBA" id="ARBA00004141"/>
    </source>
</evidence>
<comment type="subcellular location">
    <subcellularLocation>
        <location evidence="1">Membrane</location>
        <topology evidence="1">Multi-pass membrane protein</topology>
    </subcellularLocation>
</comment>
<feature type="transmembrane region" description="Helical" evidence="12">
    <location>
        <begin position="193"/>
        <end position="212"/>
    </location>
</feature>
<evidence type="ECO:0000256" key="2">
    <source>
        <dbReference type="ARBA" id="ARBA00008130"/>
    </source>
</evidence>
<comment type="similarity">
    <text evidence="2">Belongs to the archaeal/bacterial/fungal opsin family.</text>
</comment>
<accession>A0AAW1TAK1</accession>
<evidence type="ECO:0000256" key="5">
    <source>
        <dbReference type="ARBA" id="ARBA00022692"/>
    </source>
</evidence>
<dbReference type="AlphaFoldDB" id="A0AAW1TAK1"/>
<feature type="compositionally biased region" description="Pro residues" evidence="11">
    <location>
        <begin position="307"/>
        <end position="321"/>
    </location>
</feature>
<feature type="transmembrane region" description="Helical" evidence="12">
    <location>
        <begin position="162"/>
        <end position="181"/>
    </location>
</feature>
<proteinExistence type="inferred from homology"/>
<name>A0AAW1TAK1_9CHLO</name>
<dbReference type="GO" id="GO:0005216">
    <property type="term" value="F:monoatomic ion channel activity"/>
    <property type="evidence" value="ECO:0007669"/>
    <property type="project" value="InterPro"/>
</dbReference>
<evidence type="ECO:0000256" key="8">
    <source>
        <dbReference type="ARBA" id="ARBA00022991"/>
    </source>
</evidence>
<feature type="region of interest" description="Disordered" evidence="11">
    <location>
        <begin position="294"/>
        <end position="333"/>
    </location>
</feature>
<evidence type="ECO:0000256" key="10">
    <source>
        <dbReference type="ARBA" id="ARBA00023170"/>
    </source>
</evidence>
<dbReference type="GO" id="GO:0009881">
    <property type="term" value="F:photoreceptor activity"/>
    <property type="evidence" value="ECO:0007669"/>
    <property type="project" value="UniProtKB-KW"/>
</dbReference>
<reference evidence="13 14" key="1">
    <citation type="journal article" date="2024" name="Nat. Commun.">
        <title>Phylogenomics reveals the evolutionary origins of lichenization in chlorophyte algae.</title>
        <authorList>
            <person name="Puginier C."/>
            <person name="Libourel C."/>
            <person name="Otte J."/>
            <person name="Skaloud P."/>
            <person name="Haon M."/>
            <person name="Grisel S."/>
            <person name="Petersen M."/>
            <person name="Berrin J.G."/>
            <person name="Delaux P.M."/>
            <person name="Dal Grande F."/>
            <person name="Keller J."/>
        </authorList>
    </citation>
    <scope>NUCLEOTIDE SEQUENCE [LARGE SCALE GENOMIC DNA]</scope>
    <source>
        <strain evidence="13 14">SAG 2523</strain>
    </source>
</reference>
<dbReference type="Proteomes" id="UP001485043">
    <property type="component" value="Unassembled WGS sequence"/>
</dbReference>
<dbReference type="EMBL" id="JALJOV010000186">
    <property type="protein sequence ID" value="KAK9866137.1"/>
    <property type="molecule type" value="Genomic_DNA"/>
</dbReference>
<organism evidence="13 14">
    <name type="scientific">Apatococcus fuscideae</name>
    <dbReference type="NCBI Taxonomy" id="2026836"/>
    <lineage>
        <taxon>Eukaryota</taxon>
        <taxon>Viridiplantae</taxon>
        <taxon>Chlorophyta</taxon>
        <taxon>core chlorophytes</taxon>
        <taxon>Trebouxiophyceae</taxon>
        <taxon>Chlorellales</taxon>
        <taxon>Chlorellaceae</taxon>
        <taxon>Apatococcus</taxon>
    </lineage>
</organism>
<protein>
    <recommendedName>
        <fullName evidence="15">Family A G protein-coupled receptor-like protein</fullName>
    </recommendedName>
</protein>
<evidence type="ECO:0000256" key="12">
    <source>
        <dbReference type="SAM" id="Phobius"/>
    </source>
</evidence>
<evidence type="ECO:0000256" key="4">
    <source>
        <dbReference type="ARBA" id="ARBA00022606"/>
    </source>
</evidence>
<evidence type="ECO:0000256" key="11">
    <source>
        <dbReference type="SAM" id="MobiDB-lite"/>
    </source>
</evidence>
<feature type="transmembrane region" description="Helical" evidence="12">
    <location>
        <begin position="84"/>
        <end position="103"/>
    </location>
</feature>
<keyword evidence="4" id="KW-0716">Sensory transduction</keyword>
<keyword evidence="8" id="KW-0157">Chromophore</keyword>
<keyword evidence="10" id="KW-0675">Receptor</keyword>
<evidence type="ECO:0000256" key="7">
    <source>
        <dbReference type="ARBA" id="ARBA00022989"/>
    </source>
</evidence>
<dbReference type="PANTHER" id="PTHR28286:SF2">
    <property type="entry name" value="BACTERIORHODOPSIN _OPSIN, NOPA (EUROFUNG)"/>
    <property type="match status" value="1"/>
</dbReference>
<feature type="transmembrane region" description="Helical" evidence="12">
    <location>
        <begin position="16"/>
        <end position="35"/>
    </location>
</feature>
<dbReference type="PRINTS" id="PR00251">
    <property type="entry name" value="BACTRLOPSIN"/>
</dbReference>
<evidence type="ECO:0000313" key="14">
    <source>
        <dbReference type="Proteomes" id="UP001485043"/>
    </source>
</evidence>